<organism evidence="1 2">
    <name type="scientific">Haematococcus lacustris</name>
    <name type="common">Green alga</name>
    <name type="synonym">Haematococcus pluvialis</name>
    <dbReference type="NCBI Taxonomy" id="44745"/>
    <lineage>
        <taxon>Eukaryota</taxon>
        <taxon>Viridiplantae</taxon>
        <taxon>Chlorophyta</taxon>
        <taxon>core chlorophytes</taxon>
        <taxon>Chlorophyceae</taxon>
        <taxon>CS clade</taxon>
        <taxon>Chlamydomonadales</taxon>
        <taxon>Haematococcaceae</taxon>
        <taxon>Haematococcus</taxon>
    </lineage>
</organism>
<dbReference type="AlphaFoldDB" id="A0A6A0A090"/>
<evidence type="ECO:0000313" key="2">
    <source>
        <dbReference type="Proteomes" id="UP000485058"/>
    </source>
</evidence>
<accession>A0A6A0A090</accession>
<comment type="caution">
    <text evidence="1">The sequence shown here is derived from an EMBL/GenBank/DDBJ whole genome shotgun (WGS) entry which is preliminary data.</text>
</comment>
<dbReference type="EMBL" id="BLLF01002622">
    <property type="protein sequence ID" value="GFH24746.1"/>
    <property type="molecule type" value="Genomic_DNA"/>
</dbReference>
<protein>
    <submittedName>
        <fullName evidence="1">Uncharacterized protein</fullName>
    </submittedName>
</protein>
<gene>
    <name evidence="1" type="ORF">HaLaN_22599</name>
</gene>
<reference evidence="1 2" key="1">
    <citation type="submission" date="2020-02" db="EMBL/GenBank/DDBJ databases">
        <title>Draft genome sequence of Haematococcus lacustris strain NIES-144.</title>
        <authorList>
            <person name="Morimoto D."/>
            <person name="Nakagawa S."/>
            <person name="Yoshida T."/>
            <person name="Sawayama S."/>
        </authorList>
    </citation>
    <scope>NUCLEOTIDE SEQUENCE [LARGE SCALE GENOMIC DNA]</scope>
    <source>
        <strain evidence="1 2">NIES-144</strain>
    </source>
</reference>
<keyword evidence="2" id="KW-1185">Reference proteome</keyword>
<name>A0A6A0A090_HAELA</name>
<evidence type="ECO:0000313" key="1">
    <source>
        <dbReference type="EMBL" id="GFH24746.1"/>
    </source>
</evidence>
<sequence length="219" mass="22349">MRKGRQEHPMFYRVRPPVAPTAVSHSLAVITRRAHHLFQAVPLCPLTPCLPLAAPLGQPGGPADQLPAAPDHAQVGGLQEEAAAAVPWRLQGGVEHAGGHAVHGAQGVPVIRVLQAYHLGPGRAGRAGGAGRVGRAGGPGRAGGVGRGWVAWMGCRCGRPVLDVAPAAAGQGCRPGLAGPWKPRQAQPLPPLSWLQDAVVSVAEGSLTALPASGPHLPL</sequence>
<dbReference type="Proteomes" id="UP000485058">
    <property type="component" value="Unassembled WGS sequence"/>
</dbReference>
<proteinExistence type="predicted"/>